<protein>
    <submittedName>
        <fullName evidence="4">Glycosyltransferase</fullName>
    </submittedName>
</protein>
<dbReference type="RefSeq" id="WP_308728790.1">
    <property type="nucleotide sequence ID" value="NZ_JAJEQF010000041.1"/>
</dbReference>
<dbReference type="Pfam" id="PF00535">
    <property type="entry name" value="Glycos_transf_2"/>
    <property type="match status" value="1"/>
</dbReference>
<keyword evidence="2" id="KW-0808">Transferase</keyword>
<dbReference type="GO" id="GO:0016757">
    <property type="term" value="F:glycosyltransferase activity"/>
    <property type="evidence" value="ECO:0007669"/>
    <property type="project" value="UniProtKB-KW"/>
</dbReference>
<dbReference type="SUPFAM" id="SSF53448">
    <property type="entry name" value="Nucleotide-diphospho-sugar transferases"/>
    <property type="match status" value="1"/>
</dbReference>
<keyword evidence="1" id="KW-0328">Glycosyltransferase</keyword>
<dbReference type="EMBL" id="JAJEQF010000041">
    <property type="protein sequence ID" value="MCC2168604.1"/>
    <property type="molecule type" value="Genomic_DNA"/>
</dbReference>
<evidence type="ECO:0000256" key="1">
    <source>
        <dbReference type="ARBA" id="ARBA00022676"/>
    </source>
</evidence>
<dbReference type="Gene3D" id="3.90.550.10">
    <property type="entry name" value="Spore Coat Polysaccharide Biosynthesis Protein SpsA, Chain A"/>
    <property type="match status" value="1"/>
</dbReference>
<sequence>MENKTEQNCLISVIVPVYNILDCLERCVNSICGQTWKNLEILLVDDGSTDGTGKLCDLLAEKDDRIRVFHKPNGGSSSARNLGISMAKGKWIGFVDSDDWIEPQMYERLYEAATAAGTSIAQASRDEIDEDYHKRPDVCTPPEQEVTCTAEDFLKTLLLHQGDCSFCTKLIKKSLFEGHRFPEGKLNEDFRLLVELLCEGERVRILPEQLYHVFYRIGSNTRRKDKNDFSRVFEDIVENADYMEQLTRERYPELREYAVRFALVQRLDYLLHIPVGRMVDTDVFYKSVKQYLRGHFSDTRKNPLLDKKSRAYLTLLTIAPKTVRRVHGWTMKLRGVG</sequence>
<dbReference type="Proteomes" id="UP001199355">
    <property type="component" value="Unassembled WGS sequence"/>
</dbReference>
<gene>
    <name evidence="4" type="ORF">LKD45_13035</name>
</gene>
<organism evidence="4 5">
    <name type="scientific">Gallintestinimicrobium propionicum</name>
    <dbReference type="NCBI Taxonomy" id="2981770"/>
    <lineage>
        <taxon>Bacteria</taxon>
        <taxon>Bacillati</taxon>
        <taxon>Bacillota</taxon>
        <taxon>Clostridia</taxon>
        <taxon>Lachnospirales</taxon>
        <taxon>Lachnospiraceae</taxon>
        <taxon>Gallintestinimicrobium</taxon>
    </lineage>
</organism>
<dbReference type="AlphaFoldDB" id="A0AAE3DNA7"/>
<reference evidence="4 5" key="1">
    <citation type="submission" date="2021-10" db="EMBL/GenBank/DDBJ databases">
        <title>Anaerobic single-cell dispensing facilitates the cultivation of human gut bacteria.</title>
        <authorList>
            <person name="Afrizal A."/>
        </authorList>
    </citation>
    <scope>NUCLEOTIDE SEQUENCE [LARGE SCALE GENOMIC DNA]</scope>
    <source>
        <strain evidence="4 5">CLA-AA-H244</strain>
    </source>
</reference>
<dbReference type="InterPro" id="IPR001173">
    <property type="entry name" value="Glyco_trans_2-like"/>
</dbReference>
<proteinExistence type="predicted"/>
<dbReference type="InterPro" id="IPR029044">
    <property type="entry name" value="Nucleotide-diphossugar_trans"/>
</dbReference>
<evidence type="ECO:0000256" key="2">
    <source>
        <dbReference type="ARBA" id="ARBA00022679"/>
    </source>
</evidence>
<dbReference type="PANTHER" id="PTHR22916:SF51">
    <property type="entry name" value="GLYCOSYLTRANSFERASE EPSH-RELATED"/>
    <property type="match status" value="1"/>
</dbReference>
<name>A0AAE3DNA7_9FIRM</name>
<dbReference type="CDD" id="cd00761">
    <property type="entry name" value="Glyco_tranf_GTA_type"/>
    <property type="match status" value="1"/>
</dbReference>
<evidence type="ECO:0000313" key="5">
    <source>
        <dbReference type="Proteomes" id="UP001199355"/>
    </source>
</evidence>
<feature type="domain" description="Glycosyltransferase 2-like" evidence="3">
    <location>
        <begin position="12"/>
        <end position="177"/>
    </location>
</feature>
<comment type="caution">
    <text evidence="4">The sequence shown here is derived from an EMBL/GenBank/DDBJ whole genome shotgun (WGS) entry which is preliminary data.</text>
</comment>
<evidence type="ECO:0000259" key="3">
    <source>
        <dbReference type="Pfam" id="PF00535"/>
    </source>
</evidence>
<keyword evidence="5" id="KW-1185">Reference proteome</keyword>
<accession>A0AAE3DNA7</accession>
<dbReference type="PANTHER" id="PTHR22916">
    <property type="entry name" value="GLYCOSYLTRANSFERASE"/>
    <property type="match status" value="1"/>
</dbReference>
<evidence type="ECO:0000313" key="4">
    <source>
        <dbReference type="EMBL" id="MCC2168604.1"/>
    </source>
</evidence>